<dbReference type="Gene3D" id="3.40.50.300">
    <property type="entry name" value="P-loop containing nucleotide triphosphate hydrolases"/>
    <property type="match status" value="2"/>
</dbReference>
<keyword evidence="8" id="KW-1278">Translocase</keyword>
<evidence type="ECO:0000313" key="16">
    <source>
        <dbReference type="Proteomes" id="UP000032430"/>
    </source>
</evidence>
<dbReference type="InterPro" id="IPR001650">
    <property type="entry name" value="Helicase_C-like"/>
</dbReference>
<feature type="coiled-coil region" evidence="11">
    <location>
        <begin position="2862"/>
        <end position="2889"/>
    </location>
</feature>
<evidence type="ECO:0000256" key="6">
    <source>
        <dbReference type="ARBA" id="ARBA00022840"/>
    </source>
</evidence>
<dbReference type="PANTHER" id="PTHR30612:SF0">
    <property type="entry name" value="CHLOROPLAST PROTEIN-TRANSPORTING ATPASE"/>
    <property type="match status" value="1"/>
</dbReference>
<keyword evidence="1" id="KW-0813">Transport</keyword>
<dbReference type="InterPro" id="IPR000185">
    <property type="entry name" value="SecA"/>
</dbReference>
<evidence type="ECO:0000256" key="12">
    <source>
        <dbReference type="SAM" id="MobiDB-lite"/>
    </source>
</evidence>
<dbReference type="HOGENOM" id="CLU_226293_0_0_6"/>
<organism evidence="15 16">
    <name type="scientific">Legionella fallonii LLAP-10</name>
    <dbReference type="NCBI Taxonomy" id="1212491"/>
    <lineage>
        <taxon>Bacteria</taxon>
        <taxon>Pseudomonadati</taxon>
        <taxon>Pseudomonadota</taxon>
        <taxon>Gammaproteobacteria</taxon>
        <taxon>Legionellales</taxon>
        <taxon>Legionellaceae</taxon>
        <taxon>Legionella</taxon>
    </lineage>
</organism>
<keyword evidence="6" id="KW-0067">ATP-binding</keyword>
<dbReference type="Proteomes" id="UP000032430">
    <property type="component" value="Chromosome I"/>
</dbReference>
<dbReference type="InterPro" id="IPR011115">
    <property type="entry name" value="SecA_DEAD"/>
</dbReference>
<evidence type="ECO:0000256" key="1">
    <source>
        <dbReference type="ARBA" id="ARBA00022448"/>
    </source>
</evidence>
<dbReference type="InterPro" id="IPR044722">
    <property type="entry name" value="SecA_SF2_C"/>
</dbReference>
<evidence type="ECO:0000256" key="3">
    <source>
        <dbReference type="ARBA" id="ARBA00022490"/>
    </source>
</evidence>
<dbReference type="PROSITE" id="PS51196">
    <property type="entry name" value="SECA_MOTOR_DEAD"/>
    <property type="match status" value="1"/>
</dbReference>
<keyword evidence="7" id="KW-0653">Protein transport</keyword>
<keyword evidence="9" id="KW-0811">Translocation</keyword>
<feature type="domain" description="SecA family profile" evidence="14">
    <location>
        <begin position="1366"/>
        <end position="2022"/>
    </location>
</feature>
<evidence type="ECO:0000256" key="2">
    <source>
        <dbReference type="ARBA" id="ARBA00022475"/>
    </source>
</evidence>
<accession>A0A098G6W8</accession>
<dbReference type="InterPro" id="IPR027417">
    <property type="entry name" value="P-loop_NTPase"/>
</dbReference>
<dbReference type="RefSeq" id="WP_065814370.1">
    <property type="nucleotide sequence ID" value="NZ_LN614827.1"/>
</dbReference>
<keyword evidence="4" id="KW-0997">Cell inner membrane</keyword>
<keyword evidence="10" id="KW-0472">Membrane</keyword>
<dbReference type="Pfam" id="PF07517">
    <property type="entry name" value="SecA_DEAD"/>
    <property type="match status" value="1"/>
</dbReference>
<feature type="region of interest" description="Disordered" evidence="12">
    <location>
        <begin position="2916"/>
        <end position="2948"/>
    </location>
</feature>
<evidence type="ECO:0000259" key="14">
    <source>
        <dbReference type="PROSITE" id="PS51196"/>
    </source>
</evidence>
<keyword evidence="16" id="KW-1185">Reference proteome</keyword>
<dbReference type="GO" id="GO:0006886">
    <property type="term" value="P:intracellular protein transport"/>
    <property type="evidence" value="ECO:0007669"/>
    <property type="project" value="InterPro"/>
</dbReference>
<evidence type="ECO:0000256" key="9">
    <source>
        <dbReference type="ARBA" id="ARBA00023010"/>
    </source>
</evidence>
<dbReference type="GO" id="GO:0005524">
    <property type="term" value="F:ATP binding"/>
    <property type="evidence" value="ECO:0007669"/>
    <property type="project" value="UniProtKB-KW"/>
</dbReference>
<dbReference type="KEGG" id="lfa:LFA_2357"/>
<dbReference type="GO" id="GO:0006605">
    <property type="term" value="P:protein targeting"/>
    <property type="evidence" value="ECO:0007669"/>
    <property type="project" value="InterPro"/>
</dbReference>
<proteinExistence type="predicted"/>
<sequence length="2948" mass="334710">MPQLSDNKYLQSLLENLISSYETEINYAPIEIELDPQQISPNVIEGLTHFITDARKRLFIFKIPGNESSSVQLALLARKTVLDKTAETTLKNTSREPKINPLKKALDSNPSSVRTGIQIQKSLVIQKPQVEQKNTKKEHVEHIAARNINLIAIDLPELPELAKQLKVLGIEHLHDAAAQKIKKHAYAFKGGIIPKNLPKGFYINQEKHALCYTDTPSRLPSALAPALNTPEPLTLPSMEQIQELLPSTIPQEVVTLLMDTKYSPEQVTALSGVFTTHVDELKAFLQLFKASNAHPPLPQALKPEDIEFIVPFLCKQFVLGGEAHTTLLTRLLNTCVNKKISLEFLKNPSVQNTFLSTRGIKNLQKLVQLPAEQKEWWNSLVTAHLNYDNNHFDFNAFFEAYTQIFLPRIAEKNLTLPNPCPIEHNGHLLITLNRVLDVIEHATNPQEQCLSLSHLNWGAMGVHYAMTQKTEPEQLKQVSSCMHIESPEDTITNPELIYQQIEQEQLQLKPWLFRYMGQHWKAEIRLSDIQAQLFQIEQQETWTQVQRNQLTFILTCTFSDTATLTPERWKNTLSHCISLLEPLNQEERSDVLQALSRCFKFNPPPSLAQISTLIKLCTELKSTFPTKNFKTELITPLVSCIEIEGFELLNTLQERVQKTTESSEDNRAVLPIIAAFTDLLQKNRRTLPEYLVKLLAKLNEPNITQLKIDNLVSAFKNLENKKGNAFHNVALNALSQLNIAKSNPLPTIEHIQGLLEALSNLSEVIPEEHKTVEKQESWLKDLIIDKNLLPGCVLGNGDISKLDDLIVDALVDAIKKRSSAFRIDKLKKSLLENLQSSIVPQALRDQLNAELIPLFDAVHNLVELLQSPNPKFPEVIAKLHYFEQVKPILLNGNYGVGILGKSKGEYILNFLLTGEKAAADNTTGGGFAFVLKQLFGLFQSEMKSFFDDPQNKQIVKDLDLKTSLSWMKAFNDTHSLIFFFKEELIQKKVLPALRKTLQQLNTQDPEFEKSILSEAEIIIENAPSDQSLQDYKNKIEGIADYLNLLIDIKDKHPTQFNKIYKELNTGALARLNYIQKLILVNSLIQDKSDQLDLYLKLTTQALEQNPEAGSAAIERAINGLVILFNLADLEPETQIMFFKMSMAHNLKSATPFPLGALSELKKSGLPEQTKSLIIKQIIQILSRLSGADSPELVQGLVQQTQLFLIHNHKQAPLCVALLKRVSLDDPNQDLGAYPLILQQLAAISPENREKIATILTGLANNKKDDTLNLSALLEISKGLGRRSAEDIDLVLQLFETPPYPNTQSLNSALLAHDSEKLRAYCLSFDTNPFAKAGEKRDLTKQFATDRIKEALLKLEDLLHEESLPHALQMRLAKQLTFIETLGYTDPLNPNDYTTLKKLTASSRHDLQERTTHLLQQLKSKSVPAEQLETTQLELLAYLREIYFRTTGLFPNTTQMLVLLLALHDPSSNLLMRIKTGEGKSINAPMLSVLQWLQGGTVVQFTANPTLLIRDYENSCEPFFNFLGIPSALIQDNTAPEHYQLNGINCSTVEDMSFFYLKMKELKKEAVIQNGEPIHVVLDECDDGLLDQTLLYKLVAEIVSEEEEENEEIPEQWVFPLAYQFINLPAFRNKDSAQGKVWDEEEDLEQLRQFLNKEVNEKFNGDAEKQNYLLAMSNTKLKLLIDASCAAATRVENKHFLVQPIKEKDDSGNEITKKIVCVPLLRSTPKVGSIFNAAVQQALLARLMIERPEQAHYISIDKNPPELASLSALGLIKLFQNTKGRLIGISGTPGDKLELESLATALGTQAIGVAPYAGDHRKVHAPIFTFNSEESISAVHKAIENIKLPVTKPSMEIDAHRAIQTHEDREELIAQTEKAIEQWSHTQTQPVLIINEDFDASETLGKSLETYRQQGFKIQIVTGKESQEELEYIIKQAGKCNTITVGTAMLAKGIDINTGDHPKGLFVIQPYADTDRMTTQIAGRAARNGKPGEWLPIYQVKPPQNWFEKILYYIFPWYRQSYNESSVAELKSKIKLQATVDRLYTQAIDEAQQTLMQQIEAWESLLLELYPNDPKIQFELYQWRETLLNELNRSQETSISQETLATNINHFKNSACKLWELFREEKWADRAQKITQMTQEQALRFNYLKQLDLAHEFDVQSTLQKKSKPFIAGTQALMNQNLETIIRDKAGVVLDYTQPDEQMKKDLQLAQCKQLLPNLIGEFCSVYPGAITALVPKQASQGSPFLPEIINDLINRIIEHKNRLLHPEIQEEFIKSVITFYEEELIGADSDKIDQVLLKIKPLLLAHSEDLSQLPLIEQFKMQGFILTFCTLYQNSSLPEDAQLNALRASYSEEIMRRLAKHLAQEFAWVKSTPEPIHAFFERGVAKEAAYTIYDLAQEVMNTPQDKNKIQALYAGLEQQRLILRDKYLFSIGHSNPRSVINDAIAAIACLENAPHCDREFRNNCHDNIVSEHHLNEFRHYLENTSPYYFTTNDPTWDHLKTTLLAMSQQNKESQAHVLLELHETITRYSTYEAYKPYLSQLNSLNSQIMYSIEELKKSDGLQQDAQECLLAQKASEFARLLQVDPNQIRIQSGTDGIQSYIELQIENAPSKEGFTGYQSPFFTKIEGERAHLQERKSMFEENSKALRELSNAKAGESLSAEKRPEFEKLLRLKALLQQNWNNDLDILVLTELPEVIQSKLQKADVLKQCDWTKQPVNLEGLNNSLGKEPGADFTALLEEQVKITKQLEETRQKMDDAEQQLATQQATIQVEENAIKALQARQQELNWYSALEHASIASQILYHKGRLLYLQNQLKTPTRTLAGIKDEETQCQQKLDTHNQQIDSCRIQFVADLKAEAKQDLALYLENRGQQQVDEVQKDLQKTEDTISKIQEAELKKSRYQTRRFFKSSELLRYEASLSHEEARIPSKPAPQSAASKVVNEQEVEDANRFVF</sequence>
<dbReference type="OrthoDB" id="5652367at2"/>
<evidence type="ECO:0000256" key="10">
    <source>
        <dbReference type="ARBA" id="ARBA00023136"/>
    </source>
</evidence>
<evidence type="ECO:0000256" key="4">
    <source>
        <dbReference type="ARBA" id="ARBA00022519"/>
    </source>
</evidence>
<keyword evidence="5" id="KW-0547">Nucleotide-binding</keyword>
<dbReference type="GO" id="GO:0016020">
    <property type="term" value="C:membrane"/>
    <property type="evidence" value="ECO:0007669"/>
    <property type="project" value="InterPro"/>
</dbReference>
<dbReference type="PANTHER" id="PTHR30612">
    <property type="entry name" value="SECA INNER MEMBRANE COMPONENT OF SEC PROTEIN SECRETION SYSTEM"/>
    <property type="match status" value="1"/>
</dbReference>
<dbReference type="GO" id="GO:0017038">
    <property type="term" value="P:protein import"/>
    <property type="evidence" value="ECO:0007669"/>
    <property type="project" value="InterPro"/>
</dbReference>
<dbReference type="EMBL" id="LN614827">
    <property type="protein sequence ID" value="CEG57729.1"/>
    <property type="molecule type" value="Genomic_DNA"/>
</dbReference>
<reference evidence="16" key="1">
    <citation type="submission" date="2014-09" db="EMBL/GenBank/DDBJ databases">
        <authorList>
            <person name="Gomez-Valero L."/>
        </authorList>
    </citation>
    <scope>NUCLEOTIDE SEQUENCE [LARGE SCALE GENOMIC DNA]</scope>
    <source>
        <strain evidence="16">ATCC700992</strain>
    </source>
</reference>
<dbReference type="InterPro" id="IPR014018">
    <property type="entry name" value="SecA_motor_DEAD"/>
</dbReference>
<feature type="coiled-coil region" evidence="11">
    <location>
        <begin position="2736"/>
        <end position="2777"/>
    </location>
</feature>
<dbReference type="InterPro" id="IPR016024">
    <property type="entry name" value="ARM-type_fold"/>
</dbReference>
<evidence type="ECO:0000256" key="11">
    <source>
        <dbReference type="SAM" id="Coils"/>
    </source>
</evidence>
<dbReference type="SUPFAM" id="SSF48371">
    <property type="entry name" value="ARM repeat"/>
    <property type="match status" value="1"/>
</dbReference>
<keyword evidence="11" id="KW-0175">Coiled coil</keyword>
<keyword evidence="3" id="KW-0963">Cytoplasm</keyword>
<dbReference type="SUPFAM" id="SSF52540">
    <property type="entry name" value="P-loop containing nucleoside triphosphate hydrolases"/>
    <property type="match status" value="2"/>
</dbReference>
<evidence type="ECO:0000259" key="13">
    <source>
        <dbReference type="PROSITE" id="PS51194"/>
    </source>
</evidence>
<evidence type="ECO:0000313" key="15">
    <source>
        <dbReference type="EMBL" id="CEG57729.1"/>
    </source>
</evidence>
<dbReference type="STRING" id="1212491.LFA_2357"/>
<gene>
    <name evidence="15" type="ORF">LFA_2357</name>
</gene>
<feature type="domain" description="Helicase C-terminal" evidence="13">
    <location>
        <begin position="1863"/>
        <end position="2029"/>
    </location>
</feature>
<evidence type="ECO:0000256" key="8">
    <source>
        <dbReference type="ARBA" id="ARBA00022967"/>
    </source>
</evidence>
<evidence type="ECO:0000256" key="7">
    <source>
        <dbReference type="ARBA" id="ARBA00022927"/>
    </source>
</evidence>
<dbReference type="Pfam" id="PF21090">
    <property type="entry name" value="P-loop_SecA"/>
    <property type="match status" value="1"/>
</dbReference>
<dbReference type="PROSITE" id="PS51194">
    <property type="entry name" value="HELICASE_CTER"/>
    <property type="match status" value="1"/>
</dbReference>
<keyword evidence="2" id="KW-1003">Cell membrane</keyword>
<name>A0A098G6W8_9GAMM</name>
<evidence type="ECO:0000256" key="5">
    <source>
        <dbReference type="ARBA" id="ARBA00022741"/>
    </source>
</evidence>
<protein>
    <submittedName>
        <fullName evidence="15">Putative coiled-coil protein</fullName>
    </submittedName>
</protein>